<proteinExistence type="predicted"/>
<feature type="non-terminal residue" evidence="2">
    <location>
        <position position="55"/>
    </location>
</feature>
<comment type="caution">
    <text evidence="2">The sequence shown here is derived from an EMBL/GenBank/DDBJ whole genome shotgun (WGS) entry which is preliminary data.</text>
</comment>
<keyword evidence="1" id="KW-0812">Transmembrane</keyword>
<dbReference type="EMBL" id="WIXE01016149">
    <property type="protein sequence ID" value="KAK5972910.1"/>
    <property type="molecule type" value="Genomic_DNA"/>
</dbReference>
<organism evidence="2 3">
    <name type="scientific">Trichostrongylus colubriformis</name>
    <name type="common">Black scour worm</name>
    <dbReference type="NCBI Taxonomy" id="6319"/>
    <lineage>
        <taxon>Eukaryota</taxon>
        <taxon>Metazoa</taxon>
        <taxon>Ecdysozoa</taxon>
        <taxon>Nematoda</taxon>
        <taxon>Chromadorea</taxon>
        <taxon>Rhabditida</taxon>
        <taxon>Rhabditina</taxon>
        <taxon>Rhabditomorpha</taxon>
        <taxon>Strongyloidea</taxon>
        <taxon>Trichostrongylidae</taxon>
        <taxon>Trichostrongylus</taxon>
    </lineage>
</organism>
<gene>
    <name evidence="2" type="ORF">GCK32_002328</name>
</gene>
<accession>A0AAN8FMZ6</accession>
<dbReference type="Proteomes" id="UP001331761">
    <property type="component" value="Unassembled WGS sequence"/>
</dbReference>
<keyword evidence="1" id="KW-0472">Membrane</keyword>
<keyword evidence="3" id="KW-1185">Reference proteome</keyword>
<evidence type="ECO:0000313" key="2">
    <source>
        <dbReference type="EMBL" id="KAK5972910.1"/>
    </source>
</evidence>
<dbReference type="AlphaFoldDB" id="A0AAN8FMZ6"/>
<evidence type="ECO:0000256" key="1">
    <source>
        <dbReference type="SAM" id="Phobius"/>
    </source>
</evidence>
<evidence type="ECO:0000313" key="3">
    <source>
        <dbReference type="Proteomes" id="UP001331761"/>
    </source>
</evidence>
<protein>
    <submittedName>
        <fullName evidence="2">Uncharacterized protein</fullName>
    </submittedName>
</protein>
<keyword evidence="1" id="KW-1133">Transmembrane helix</keyword>
<reference evidence="2 3" key="1">
    <citation type="submission" date="2019-10" db="EMBL/GenBank/DDBJ databases">
        <title>Assembly and Annotation for the nematode Trichostrongylus colubriformis.</title>
        <authorList>
            <person name="Martin J."/>
        </authorList>
    </citation>
    <scope>NUCLEOTIDE SEQUENCE [LARGE SCALE GENOMIC DNA]</scope>
    <source>
        <strain evidence="2">G859</strain>
        <tissue evidence="2">Whole worm</tissue>
    </source>
</reference>
<name>A0AAN8FMZ6_TRICO</name>
<sequence>MSSIAYSNLYHRFFLNSRTFIQLCTFIGVGHFISFGNLRSRWRLAQIHLFISITL</sequence>
<feature type="transmembrane region" description="Helical" evidence="1">
    <location>
        <begin position="20"/>
        <end position="38"/>
    </location>
</feature>